<feature type="signal peptide" evidence="1">
    <location>
        <begin position="1"/>
        <end position="24"/>
    </location>
</feature>
<comment type="caution">
    <text evidence="2">The sequence shown here is derived from an EMBL/GenBank/DDBJ whole genome shotgun (WGS) entry which is preliminary data.</text>
</comment>
<evidence type="ECO:0008006" key="4">
    <source>
        <dbReference type="Google" id="ProtNLM"/>
    </source>
</evidence>
<name>A0AA36CQT6_9BILA</name>
<keyword evidence="1" id="KW-0732">Signal</keyword>
<feature type="chain" id="PRO_5041275164" description="Secreted protein" evidence="1">
    <location>
        <begin position="25"/>
        <end position="87"/>
    </location>
</feature>
<dbReference type="AlphaFoldDB" id="A0AA36CQT6"/>
<gene>
    <name evidence="2" type="ORF">MSPICULIGERA_LOCUS11647</name>
</gene>
<dbReference type="Proteomes" id="UP001177023">
    <property type="component" value="Unassembled WGS sequence"/>
</dbReference>
<accession>A0AA36CQT6</accession>
<keyword evidence="3" id="KW-1185">Reference proteome</keyword>
<evidence type="ECO:0000313" key="2">
    <source>
        <dbReference type="EMBL" id="CAJ0573285.1"/>
    </source>
</evidence>
<protein>
    <recommendedName>
        <fullName evidence="4">Secreted protein</fullName>
    </recommendedName>
</protein>
<organism evidence="2 3">
    <name type="scientific">Mesorhabditis spiculigera</name>
    <dbReference type="NCBI Taxonomy" id="96644"/>
    <lineage>
        <taxon>Eukaryota</taxon>
        <taxon>Metazoa</taxon>
        <taxon>Ecdysozoa</taxon>
        <taxon>Nematoda</taxon>
        <taxon>Chromadorea</taxon>
        <taxon>Rhabditida</taxon>
        <taxon>Rhabditina</taxon>
        <taxon>Rhabditomorpha</taxon>
        <taxon>Rhabditoidea</taxon>
        <taxon>Rhabditidae</taxon>
        <taxon>Mesorhabditinae</taxon>
        <taxon>Mesorhabditis</taxon>
    </lineage>
</organism>
<proteinExistence type="predicted"/>
<sequence length="87" mass="9925">MMWVLWLLLFFLCALLFCMCAVSAGVSLYRCYIERRRIANVRAEIEAFDALVETALTMDPFVPIGDLQKQVLKANCTCTWGVLKNLC</sequence>
<evidence type="ECO:0000256" key="1">
    <source>
        <dbReference type="SAM" id="SignalP"/>
    </source>
</evidence>
<dbReference type="EMBL" id="CATQJA010002617">
    <property type="protein sequence ID" value="CAJ0573285.1"/>
    <property type="molecule type" value="Genomic_DNA"/>
</dbReference>
<evidence type="ECO:0000313" key="3">
    <source>
        <dbReference type="Proteomes" id="UP001177023"/>
    </source>
</evidence>
<feature type="non-terminal residue" evidence="2">
    <location>
        <position position="1"/>
    </location>
</feature>
<reference evidence="2" key="1">
    <citation type="submission" date="2023-06" db="EMBL/GenBank/DDBJ databases">
        <authorList>
            <person name="Delattre M."/>
        </authorList>
    </citation>
    <scope>NUCLEOTIDE SEQUENCE</scope>
    <source>
        <strain evidence="2">AF72</strain>
    </source>
</reference>